<dbReference type="SUPFAM" id="SSF46785">
    <property type="entry name" value="Winged helix' DNA-binding domain"/>
    <property type="match status" value="1"/>
</dbReference>
<gene>
    <name evidence="2" type="primary">lepI_0</name>
    <name evidence="2" type="ORF">LSUE1_G006310</name>
</gene>
<dbReference type="Gene3D" id="1.10.10.10">
    <property type="entry name" value="Winged helix-like DNA-binding domain superfamily/Winged helix DNA-binding domain"/>
    <property type="match status" value="1"/>
</dbReference>
<proteinExistence type="predicted"/>
<dbReference type="EMBL" id="QGMK01000737">
    <property type="protein sequence ID" value="TVY78546.1"/>
    <property type="molecule type" value="Genomic_DNA"/>
</dbReference>
<sequence length="153" mass="16817">MSSNHTATTAVGKGLSPIEHLQHVSQAITDRNNILDDATRKTVLEIAKKLVTSLETSQETVMRYAWEFGPQRMSLRVGIDLRLFHLLVESNGKPLSAAELAEKSNAEELLVVRLMRVLCSIGFAAEAGEQSYVATDLTRAITKPSLEAALKVW</sequence>
<dbReference type="AlphaFoldDB" id="A0A8T9CBB1"/>
<dbReference type="InterPro" id="IPR036388">
    <property type="entry name" value="WH-like_DNA-bd_sf"/>
</dbReference>
<organism evidence="2 3">
    <name type="scientific">Lachnellula suecica</name>
    <dbReference type="NCBI Taxonomy" id="602035"/>
    <lineage>
        <taxon>Eukaryota</taxon>
        <taxon>Fungi</taxon>
        <taxon>Dikarya</taxon>
        <taxon>Ascomycota</taxon>
        <taxon>Pezizomycotina</taxon>
        <taxon>Leotiomycetes</taxon>
        <taxon>Helotiales</taxon>
        <taxon>Lachnaceae</taxon>
        <taxon>Lachnellula</taxon>
    </lineage>
</organism>
<comment type="caution">
    <text evidence="2">The sequence shown here is derived from an EMBL/GenBank/DDBJ whole genome shotgun (WGS) entry which is preliminary data.</text>
</comment>
<dbReference type="OrthoDB" id="5430282at2759"/>
<protein>
    <submittedName>
        <fullName evidence="2">O-methyltransferase lepI</fullName>
    </submittedName>
</protein>
<name>A0A8T9CBB1_9HELO</name>
<evidence type="ECO:0000313" key="3">
    <source>
        <dbReference type="Proteomes" id="UP000469558"/>
    </source>
</evidence>
<evidence type="ECO:0000259" key="1">
    <source>
        <dbReference type="Pfam" id="PF08100"/>
    </source>
</evidence>
<dbReference type="GO" id="GO:0046983">
    <property type="term" value="F:protein dimerization activity"/>
    <property type="evidence" value="ECO:0007669"/>
    <property type="project" value="InterPro"/>
</dbReference>
<dbReference type="PANTHER" id="PTHR43712:SF1">
    <property type="entry name" value="HYPOTHETICAL O-METHYLTRANSFERASE (EUROFUNG)-RELATED"/>
    <property type="match status" value="1"/>
</dbReference>
<dbReference type="Pfam" id="PF08100">
    <property type="entry name" value="Dimerisation"/>
    <property type="match status" value="1"/>
</dbReference>
<keyword evidence="3" id="KW-1185">Reference proteome</keyword>
<dbReference type="PANTHER" id="PTHR43712">
    <property type="entry name" value="PUTATIVE (AFU_ORTHOLOGUE AFUA_4G14580)-RELATED"/>
    <property type="match status" value="1"/>
</dbReference>
<dbReference type="InterPro" id="IPR012967">
    <property type="entry name" value="COMT_dimerisation"/>
</dbReference>
<dbReference type="Proteomes" id="UP000469558">
    <property type="component" value="Unassembled WGS sequence"/>
</dbReference>
<accession>A0A8T9CBB1</accession>
<evidence type="ECO:0000313" key="2">
    <source>
        <dbReference type="EMBL" id="TVY78546.1"/>
    </source>
</evidence>
<reference evidence="2 3" key="1">
    <citation type="submission" date="2018-05" db="EMBL/GenBank/DDBJ databases">
        <title>Genome sequencing and assembly of the regulated plant pathogen Lachnellula willkommii and related sister species for the development of diagnostic species identification markers.</title>
        <authorList>
            <person name="Giroux E."/>
            <person name="Bilodeau G."/>
        </authorList>
    </citation>
    <scope>NUCLEOTIDE SEQUENCE [LARGE SCALE GENOMIC DNA]</scope>
    <source>
        <strain evidence="2 3">CBS 268.59</strain>
    </source>
</reference>
<dbReference type="InterPro" id="IPR036390">
    <property type="entry name" value="WH_DNA-bd_sf"/>
</dbReference>
<feature type="domain" description="O-methyltransferase dimerisation" evidence="1">
    <location>
        <begin position="73"/>
        <end position="142"/>
    </location>
</feature>